<proteinExistence type="predicted"/>
<accession>A0A0A8YLI3</accession>
<dbReference type="AlphaFoldDB" id="A0A0A8YLI3"/>
<dbReference type="EMBL" id="GBRH01274443">
    <property type="protein sequence ID" value="JAD23452.1"/>
    <property type="molecule type" value="Transcribed_RNA"/>
</dbReference>
<sequence length="63" mass="7600">MIQSHTFIVAVRRWQHESCESNHNVGHKYDMSNKLIFSVNNNHCRRSHKRKNKKTIHMLITRT</sequence>
<evidence type="ECO:0000313" key="1">
    <source>
        <dbReference type="EMBL" id="JAD23452.1"/>
    </source>
</evidence>
<reference evidence="1" key="2">
    <citation type="journal article" date="2015" name="Data Brief">
        <title>Shoot transcriptome of the giant reed, Arundo donax.</title>
        <authorList>
            <person name="Barrero R.A."/>
            <person name="Guerrero F.D."/>
            <person name="Moolhuijzen P."/>
            <person name="Goolsby J.A."/>
            <person name="Tidwell J."/>
            <person name="Bellgard S.E."/>
            <person name="Bellgard M.I."/>
        </authorList>
    </citation>
    <scope>NUCLEOTIDE SEQUENCE</scope>
    <source>
        <tissue evidence="1">Shoot tissue taken approximately 20 cm above the soil surface</tissue>
    </source>
</reference>
<organism evidence="1">
    <name type="scientific">Arundo donax</name>
    <name type="common">Giant reed</name>
    <name type="synonym">Donax arundinaceus</name>
    <dbReference type="NCBI Taxonomy" id="35708"/>
    <lineage>
        <taxon>Eukaryota</taxon>
        <taxon>Viridiplantae</taxon>
        <taxon>Streptophyta</taxon>
        <taxon>Embryophyta</taxon>
        <taxon>Tracheophyta</taxon>
        <taxon>Spermatophyta</taxon>
        <taxon>Magnoliopsida</taxon>
        <taxon>Liliopsida</taxon>
        <taxon>Poales</taxon>
        <taxon>Poaceae</taxon>
        <taxon>PACMAD clade</taxon>
        <taxon>Arundinoideae</taxon>
        <taxon>Arundineae</taxon>
        <taxon>Arundo</taxon>
    </lineage>
</organism>
<protein>
    <submittedName>
        <fullName evidence="1">Uncharacterized protein</fullName>
    </submittedName>
</protein>
<name>A0A0A8YLI3_ARUDO</name>
<reference evidence="1" key="1">
    <citation type="submission" date="2014-09" db="EMBL/GenBank/DDBJ databases">
        <authorList>
            <person name="Magalhaes I.L.F."/>
            <person name="Oliveira U."/>
            <person name="Santos F.R."/>
            <person name="Vidigal T.H.D.A."/>
            <person name="Brescovit A.D."/>
            <person name="Santos A.J."/>
        </authorList>
    </citation>
    <scope>NUCLEOTIDE SEQUENCE</scope>
    <source>
        <tissue evidence="1">Shoot tissue taken approximately 20 cm above the soil surface</tissue>
    </source>
</reference>